<gene>
    <name evidence="6" type="ORF">HPHI1048_LOCUS20778</name>
</gene>
<evidence type="ECO:0000256" key="2">
    <source>
        <dbReference type="ARBA" id="ARBA00022692"/>
    </source>
</evidence>
<dbReference type="InterPro" id="IPR039868">
    <property type="entry name" value="ARMD3-like"/>
</dbReference>
<accession>A0A7S0F584</accession>
<name>A0A7S0F584_9CRYP</name>
<evidence type="ECO:0000313" key="6">
    <source>
        <dbReference type="EMBL" id="CAD8503080.1"/>
    </source>
</evidence>
<feature type="domain" description="Armadillo-like helical" evidence="5">
    <location>
        <begin position="158"/>
        <end position="379"/>
    </location>
</feature>
<dbReference type="GO" id="GO:0016020">
    <property type="term" value="C:membrane"/>
    <property type="evidence" value="ECO:0007669"/>
    <property type="project" value="UniProtKB-SubCell"/>
</dbReference>
<evidence type="ECO:0000256" key="3">
    <source>
        <dbReference type="ARBA" id="ARBA00022989"/>
    </source>
</evidence>
<dbReference type="EMBL" id="HBEO01030642">
    <property type="protein sequence ID" value="CAD8503080.1"/>
    <property type="molecule type" value="Transcribed_RNA"/>
</dbReference>
<dbReference type="PANTHER" id="PTHR13608">
    <property type="entry name" value="ARMADILLO-LIKE HELICAL DOMAIN-CONTAINING PROTEIN 3"/>
    <property type="match status" value="1"/>
</dbReference>
<keyword evidence="3" id="KW-1133">Transmembrane helix</keyword>
<sequence>MLLSRYRKTNLVEGILLWSSVVHADAKQVGDLLSDQGLLNGGQLCYTSAFTLLFYYIATRHRPVLVEALKGDTSTVQGETDEDGLPLVVGSCLTYLSLLLQSPTGEASSHCDVLLRSLVVLCEEADFVTALSRGGKATQRIFSTDKDVDPSKGYKEVNNVTAVALMSQIVLKFMSENMKLALDAKLYDSCLRILHRLLCYVKNYGGSSSIHDVLDVKLLIQVCLRLLTYVSRDAVQDAIGPQTANSLLIQAAQLISFLVVFGLTLLPGEESYPHLCYEVARVGANKVFNKLLTSCTKDGMECQLQVELRLLLEVSDHINSIVEEWIAQRPKQVSFTDSQILQVVSNAHLSLSLPLRHDLITFENLIEGEEDLSLVKERLALFVHRYARHIQILPSVFAGSEEVDRS</sequence>
<protein>
    <recommendedName>
        <fullName evidence="5">Armadillo-like helical domain-containing protein</fullName>
    </recommendedName>
</protein>
<dbReference type="SMART" id="SM01158">
    <property type="entry name" value="DUF1741"/>
    <property type="match status" value="1"/>
</dbReference>
<dbReference type="InterPro" id="IPR013636">
    <property type="entry name" value="ARMH3_C"/>
</dbReference>
<keyword evidence="2" id="KW-0812">Transmembrane</keyword>
<dbReference type="GO" id="GO:0005829">
    <property type="term" value="C:cytosol"/>
    <property type="evidence" value="ECO:0007669"/>
    <property type="project" value="TreeGrafter"/>
</dbReference>
<evidence type="ECO:0000259" key="5">
    <source>
        <dbReference type="SMART" id="SM01158"/>
    </source>
</evidence>
<organism evidence="6">
    <name type="scientific">Hanusia phi</name>
    <dbReference type="NCBI Taxonomy" id="3032"/>
    <lineage>
        <taxon>Eukaryota</taxon>
        <taxon>Cryptophyceae</taxon>
        <taxon>Pyrenomonadales</taxon>
        <taxon>Geminigeraceae</taxon>
        <taxon>Hanusia</taxon>
    </lineage>
</organism>
<evidence type="ECO:0000256" key="1">
    <source>
        <dbReference type="ARBA" id="ARBA00004370"/>
    </source>
</evidence>
<proteinExistence type="predicted"/>
<evidence type="ECO:0000256" key="4">
    <source>
        <dbReference type="ARBA" id="ARBA00023136"/>
    </source>
</evidence>
<dbReference type="AlphaFoldDB" id="A0A7S0F584"/>
<reference evidence="6" key="1">
    <citation type="submission" date="2021-01" db="EMBL/GenBank/DDBJ databases">
        <authorList>
            <person name="Corre E."/>
            <person name="Pelletier E."/>
            <person name="Niang G."/>
            <person name="Scheremetjew M."/>
            <person name="Finn R."/>
            <person name="Kale V."/>
            <person name="Holt S."/>
            <person name="Cochrane G."/>
            <person name="Meng A."/>
            <person name="Brown T."/>
            <person name="Cohen L."/>
        </authorList>
    </citation>
    <scope>NUCLEOTIDE SEQUENCE</scope>
    <source>
        <strain evidence="6">CCMP325</strain>
    </source>
</reference>
<dbReference type="Pfam" id="PF08427">
    <property type="entry name" value="ARMH3_C"/>
    <property type="match status" value="1"/>
</dbReference>
<dbReference type="PANTHER" id="PTHR13608:SF3">
    <property type="entry name" value="ARMADILLO-LIKE HELICAL DOMAIN-CONTAINING PROTEIN 3"/>
    <property type="match status" value="1"/>
</dbReference>
<keyword evidence="4" id="KW-0472">Membrane</keyword>
<comment type="subcellular location">
    <subcellularLocation>
        <location evidence="1">Membrane</location>
    </subcellularLocation>
</comment>